<reference evidence="2 3" key="1">
    <citation type="submission" date="2024-01" db="EMBL/GenBank/DDBJ databases">
        <title>The genomes of 5 underutilized Papilionoideae crops provide insights into root nodulation and disease resistanc.</title>
        <authorList>
            <person name="Jiang F."/>
        </authorList>
    </citation>
    <scope>NUCLEOTIDE SEQUENCE [LARGE SCALE GENOMIC DNA]</scope>
    <source>
        <strain evidence="2">DUOXIRENSHENG_FW03</strain>
        <tissue evidence="2">Leaves</tissue>
    </source>
</reference>
<comment type="caution">
    <text evidence="2">The sequence shown here is derived from an EMBL/GenBank/DDBJ whole genome shotgun (WGS) entry which is preliminary data.</text>
</comment>
<sequence>MPVAAAHLSRDRSSTLFLFDLLPRAASVNAAHLLPRAAVALLLFFLALLPSHCVSSSSRCRRCREHCSSLLRRVAAAAASTVPLFFLALPPLPRALFLSCRCEHCSSLLPHAQLA</sequence>
<evidence type="ECO:0000256" key="1">
    <source>
        <dbReference type="SAM" id="Phobius"/>
    </source>
</evidence>
<keyword evidence="1" id="KW-1133">Transmembrane helix</keyword>
<keyword evidence="3" id="KW-1185">Reference proteome</keyword>
<accession>A0AAN9SUA0</accession>
<dbReference type="Proteomes" id="UP001386955">
    <property type="component" value="Unassembled WGS sequence"/>
</dbReference>
<name>A0AAN9SUA0_PSOTE</name>
<keyword evidence="1" id="KW-0472">Membrane</keyword>
<keyword evidence="1" id="KW-0812">Transmembrane</keyword>
<evidence type="ECO:0000313" key="2">
    <source>
        <dbReference type="EMBL" id="KAK7406408.1"/>
    </source>
</evidence>
<dbReference type="AlphaFoldDB" id="A0AAN9SUA0"/>
<feature type="transmembrane region" description="Helical" evidence="1">
    <location>
        <begin position="70"/>
        <end position="89"/>
    </location>
</feature>
<organism evidence="2 3">
    <name type="scientific">Psophocarpus tetragonolobus</name>
    <name type="common">Winged bean</name>
    <name type="synonym">Dolichos tetragonolobus</name>
    <dbReference type="NCBI Taxonomy" id="3891"/>
    <lineage>
        <taxon>Eukaryota</taxon>
        <taxon>Viridiplantae</taxon>
        <taxon>Streptophyta</taxon>
        <taxon>Embryophyta</taxon>
        <taxon>Tracheophyta</taxon>
        <taxon>Spermatophyta</taxon>
        <taxon>Magnoliopsida</taxon>
        <taxon>eudicotyledons</taxon>
        <taxon>Gunneridae</taxon>
        <taxon>Pentapetalae</taxon>
        <taxon>rosids</taxon>
        <taxon>fabids</taxon>
        <taxon>Fabales</taxon>
        <taxon>Fabaceae</taxon>
        <taxon>Papilionoideae</taxon>
        <taxon>50 kb inversion clade</taxon>
        <taxon>NPAAA clade</taxon>
        <taxon>indigoferoid/millettioid clade</taxon>
        <taxon>Phaseoleae</taxon>
        <taxon>Psophocarpus</taxon>
    </lineage>
</organism>
<dbReference type="EMBL" id="JAYMYS010000002">
    <property type="protein sequence ID" value="KAK7406408.1"/>
    <property type="molecule type" value="Genomic_DNA"/>
</dbReference>
<protein>
    <submittedName>
        <fullName evidence="2">Uncharacterized protein</fullName>
    </submittedName>
</protein>
<feature type="transmembrane region" description="Helical" evidence="1">
    <location>
        <begin position="30"/>
        <end position="49"/>
    </location>
</feature>
<proteinExistence type="predicted"/>
<gene>
    <name evidence="2" type="ORF">VNO78_08032</name>
</gene>
<evidence type="ECO:0000313" key="3">
    <source>
        <dbReference type="Proteomes" id="UP001386955"/>
    </source>
</evidence>